<reference evidence="3" key="1">
    <citation type="submission" date="2020-05" db="EMBL/GenBank/DDBJ databases">
        <title>Phylogenomic resolution of chytrid fungi.</title>
        <authorList>
            <person name="Stajich J.E."/>
            <person name="Amses K."/>
            <person name="Simmons R."/>
            <person name="Seto K."/>
            <person name="Myers J."/>
            <person name="Bonds A."/>
            <person name="Quandt C.A."/>
            <person name="Barry K."/>
            <person name="Liu P."/>
            <person name="Grigoriev I."/>
            <person name="Longcore J.E."/>
            <person name="James T.Y."/>
        </authorList>
    </citation>
    <scope>NUCLEOTIDE SEQUENCE</scope>
    <source>
        <strain evidence="3">JEL0379</strain>
    </source>
</reference>
<keyword evidence="4" id="KW-1185">Reference proteome</keyword>
<gene>
    <name evidence="3" type="primary">EMC8</name>
    <name evidence="3" type="ORF">HDU87_008786</name>
</gene>
<dbReference type="CDD" id="cd08060">
    <property type="entry name" value="MPN_UPF0172"/>
    <property type="match status" value="1"/>
</dbReference>
<evidence type="ECO:0000313" key="3">
    <source>
        <dbReference type="EMBL" id="KAJ3170446.1"/>
    </source>
</evidence>
<dbReference type="PANTHER" id="PTHR12941">
    <property type="entry name" value="ER MEMBRANE PROTEIN COMPLEX"/>
    <property type="match status" value="1"/>
</dbReference>
<dbReference type="Pfam" id="PF03665">
    <property type="entry name" value="UPF0172"/>
    <property type="match status" value="1"/>
</dbReference>
<evidence type="ECO:0000259" key="2">
    <source>
        <dbReference type="PROSITE" id="PS50249"/>
    </source>
</evidence>
<dbReference type="Proteomes" id="UP001212152">
    <property type="component" value="Unassembled WGS sequence"/>
</dbReference>
<dbReference type="InterPro" id="IPR037518">
    <property type="entry name" value="MPN"/>
</dbReference>
<feature type="domain" description="MPN" evidence="2">
    <location>
        <begin position="5"/>
        <end position="138"/>
    </location>
</feature>
<dbReference type="AlphaFoldDB" id="A0AAD5TD40"/>
<dbReference type="PANTHER" id="PTHR12941:SF10">
    <property type="entry name" value="ER MEMBRANE PROTEIN COMPLEX SUBUNIT 8_9 HOMOLOG"/>
    <property type="match status" value="1"/>
</dbReference>
<evidence type="ECO:0000256" key="1">
    <source>
        <dbReference type="ARBA" id="ARBA00007461"/>
    </source>
</evidence>
<dbReference type="InterPro" id="IPR005366">
    <property type="entry name" value="EMC8/9"/>
</dbReference>
<comment type="caution">
    <text evidence="3">The sequence shown here is derived from an EMBL/GenBank/DDBJ whole genome shotgun (WGS) entry which is preliminary data.</text>
</comment>
<protein>
    <submittedName>
        <fullName evidence="3">ER membrane protein complex subunit 8</fullName>
    </submittedName>
</protein>
<dbReference type="PROSITE" id="PS50249">
    <property type="entry name" value="MPN"/>
    <property type="match status" value="1"/>
</dbReference>
<organism evidence="3 4">
    <name type="scientific">Geranomyces variabilis</name>
    <dbReference type="NCBI Taxonomy" id="109894"/>
    <lineage>
        <taxon>Eukaryota</taxon>
        <taxon>Fungi</taxon>
        <taxon>Fungi incertae sedis</taxon>
        <taxon>Chytridiomycota</taxon>
        <taxon>Chytridiomycota incertae sedis</taxon>
        <taxon>Chytridiomycetes</taxon>
        <taxon>Spizellomycetales</taxon>
        <taxon>Powellomycetaceae</taxon>
        <taxon>Geranomyces</taxon>
    </lineage>
</organism>
<evidence type="ECO:0000313" key="4">
    <source>
        <dbReference type="Proteomes" id="UP001212152"/>
    </source>
</evidence>
<accession>A0AAD5TD40</accession>
<dbReference type="EMBL" id="JADGJQ010000096">
    <property type="protein sequence ID" value="KAJ3170446.1"/>
    <property type="molecule type" value="Genomic_DNA"/>
</dbReference>
<sequence length="194" mass="20899">MPATYRLSHVAYSKLVLHAAKHSVCEVSGVLIGRKKSGDEVEVVDAVPLFHSRPLAPMLEVALQQVQLYCDQNSLQVVGLYAANQGSANKDVSAATSKIAGKIDDNLGGGAILLMLDAAKLKARANPAVIPYTQTAGGWTVLQSNYLVSPPNPVDLVQLIRDRVYAHINDFDSHLDNIKLDWLANDVVAKAFKA</sequence>
<proteinExistence type="inferred from homology"/>
<name>A0AAD5TD40_9FUNG</name>
<comment type="similarity">
    <text evidence="1">Belongs to the EMC8/EMC9 family.</text>
</comment>
<dbReference type="GO" id="GO:0072546">
    <property type="term" value="C:EMC complex"/>
    <property type="evidence" value="ECO:0007669"/>
    <property type="project" value="InterPro"/>
</dbReference>
<dbReference type="Gene3D" id="3.40.140.10">
    <property type="entry name" value="Cytidine Deaminase, domain 2"/>
    <property type="match status" value="1"/>
</dbReference>